<dbReference type="Pfam" id="PF02362">
    <property type="entry name" value="B3"/>
    <property type="match status" value="2"/>
</dbReference>
<protein>
    <recommendedName>
        <fullName evidence="7">TF-B3 domain-containing protein</fullName>
    </recommendedName>
</protein>
<keyword evidence="3" id="KW-0238">DNA-binding</keyword>
<comment type="caution">
    <text evidence="8">The sequence shown here is derived from an EMBL/GenBank/DDBJ whole genome shotgun (WGS) entry which is preliminary data.</text>
</comment>
<keyword evidence="2" id="KW-0805">Transcription regulation</keyword>
<feature type="domain" description="TF-B3" evidence="7">
    <location>
        <begin position="1"/>
        <end position="69"/>
    </location>
</feature>
<name>A0A7J7PCA6_9MAGN</name>
<dbReference type="Proteomes" id="UP000541444">
    <property type="component" value="Unassembled WGS sequence"/>
</dbReference>
<sequence>MGEKLSNTVTLTTPSGSSWIVELTEADDGIILQNGWQEFVKDLLLKEENVLIFRYDRSSSFEVLMFDQTSCEKKNSYFVRKCSMCKEKEGRRSDISLETVPVRNAHCSTSISKKMSRKDREESTQPPAKKSSSKKRKVPRVTDSEVEEDHAIGEVPSHPNPAYARPSRSLLYRSKRREVTEEEKKETLQLAEEAARKKERHFIVVMKPTQVSNYFYMSIPKSAVRNYFPHKSQDISLRTNGKIWVTRYQFKPDLTSTIFGNGWAHFVLENNLEVGDVCLFEPVEEEQNGFVLDVSVYRVVKECVPLEKLRFKGLKG</sequence>
<proteinExistence type="predicted"/>
<organism evidence="8 9">
    <name type="scientific">Kingdonia uniflora</name>
    <dbReference type="NCBI Taxonomy" id="39325"/>
    <lineage>
        <taxon>Eukaryota</taxon>
        <taxon>Viridiplantae</taxon>
        <taxon>Streptophyta</taxon>
        <taxon>Embryophyta</taxon>
        <taxon>Tracheophyta</taxon>
        <taxon>Spermatophyta</taxon>
        <taxon>Magnoliopsida</taxon>
        <taxon>Ranunculales</taxon>
        <taxon>Circaeasteraceae</taxon>
        <taxon>Kingdonia</taxon>
    </lineage>
</organism>
<dbReference type="PROSITE" id="PS50863">
    <property type="entry name" value="B3"/>
    <property type="match status" value="2"/>
</dbReference>
<evidence type="ECO:0000256" key="6">
    <source>
        <dbReference type="SAM" id="MobiDB-lite"/>
    </source>
</evidence>
<feature type="region of interest" description="Disordered" evidence="6">
    <location>
        <begin position="106"/>
        <end position="168"/>
    </location>
</feature>
<evidence type="ECO:0000256" key="5">
    <source>
        <dbReference type="ARBA" id="ARBA00023242"/>
    </source>
</evidence>
<evidence type="ECO:0000256" key="1">
    <source>
        <dbReference type="ARBA" id="ARBA00004123"/>
    </source>
</evidence>
<evidence type="ECO:0000313" key="8">
    <source>
        <dbReference type="EMBL" id="KAF6177059.1"/>
    </source>
</evidence>
<dbReference type="GO" id="GO:0005634">
    <property type="term" value="C:nucleus"/>
    <property type="evidence" value="ECO:0007669"/>
    <property type="project" value="UniProtKB-SubCell"/>
</dbReference>
<evidence type="ECO:0000256" key="2">
    <source>
        <dbReference type="ARBA" id="ARBA00023015"/>
    </source>
</evidence>
<keyword evidence="5" id="KW-0539">Nucleus</keyword>
<accession>A0A7J7PCA6</accession>
<dbReference type="PANTHER" id="PTHR31391">
    <property type="entry name" value="B3 DOMAIN-CONTAINING PROTEIN OS11G0197600-RELATED"/>
    <property type="match status" value="1"/>
</dbReference>
<feature type="domain" description="TF-B3" evidence="7">
    <location>
        <begin position="202"/>
        <end position="300"/>
    </location>
</feature>
<evidence type="ECO:0000256" key="4">
    <source>
        <dbReference type="ARBA" id="ARBA00023163"/>
    </source>
</evidence>
<keyword evidence="4" id="KW-0804">Transcription</keyword>
<dbReference type="EMBL" id="JACGCM010000004">
    <property type="protein sequence ID" value="KAF6177059.1"/>
    <property type="molecule type" value="Genomic_DNA"/>
</dbReference>
<dbReference type="CDD" id="cd10017">
    <property type="entry name" value="B3_DNA"/>
    <property type="match status" value="2"/>
</dbReference>
<dbReference type="InterPro" id="IPR044837">
    <property type="entry name" value="REM16-like"/>
</dbReference>
<dbReference type="SUPFAM" id="SSF101936">
    <property type="entry name" value="DNA-binding pseudobarrel domain"/>
    <property type="match status" value="2"/>
</dbReference>
<dbReference type="OrthoDB" id="590488at2759"/>
<dbReference type="AlphaFoldDB" id="A0A7J7PCA6"/>
<evidence type="ECO:0000313" key="9">
    <source>
        <dbReference type="Proteomes" id="UP000541444"/>
    </source>
</evidence>
<keyword evidence="9" id="KW-1185">Reference proteome</keyword>
<gene>
    <name evidence="8" type="ORF">GIB67_015934</name>
</gene>
<dbReference type="Gene3D" id="2.40.330.10">
    <property type="entry name" value="DNA-binding pseudobarrel domain"/>
    <property type="match status" value="2"/>
</dbReference>
<dbReference type="SMART" id="SM01019">
    <property type="entry name" value="B3"/>
    <property type="match status" value="1"/>
</dbReference>
<dbReference type="GO" id="GO:0003677">
    <property type="term" value="F:DNA binding"/>
    <property type="evidence" value="ECO:0007669"/>
    <property type="project" value="UniProtKB-KW"/>
</dbReference>
<dbReference type="PANTHER" id="PTHR31391:SF157">
    <property type="entry name" value="B3 DOMAIN-CONTAINING PROTEIN REM16"/>
    <property type="match status" value="1"/>
</dbReference>
<evidence type="ECO:0000256" key="3">
    <source>
        <dbReference type="ARBA" id="ARBA00023125"/>
    </source>
</evidence>
<comment type="subcellular location">
    <subcellularLocation>
        <location evidence="1">Nucleus</location>
    </subcellularLocation>
</comment>
<dbReference type="InterPro" id="IPR015300">
    <property type="entry name" value="DNA-bd_pseudobarrel_sf"/>
</dbReference>
<evidence type="ECO:0000259" key="7">
    <source>
        <dbReference type="PROSITE" id="PS50863"/>
    </source>
</evidence>
<dbReference type="InterPro" id="IPR003340">
    <property type="entry name" value="B3_DNA-bd"/>
</dbReference>
<reference evidence="8 9" key="1">
    <citation type="journal article" date="2020" name="IScience">
        <title>Genome Sequencing of the Endangered Kingdonia uniflora (Circaeasteraceae, Ranunculales) Reveals Potential Mechanisms of Evolutionary Specialization.</title>
        <authorList>
            <person name="Sun Y."/>
            <person name="Deng T."/>
            <person name="Zhang A."/>
            <person name="Moore M.J."/>
            <person name="Landis J.B."/>
            <person name="Lin N."/>
            <person name="Zhang H."/>
            <person name="Zhang X."/>
            <person name="Huang J."/>
            <person name="Zhang X."/>
            <person name="Sun H."/>
            <person name="Wang H."/>
        </authorList>
    </citation>
    <scope>NUCLEOTIDE SEQUENCE [LARGE SCALE GENOMIC DNA]</scope>
    <source>
        <strain evidence="8">TB1705</strain>
        <tissue evidence="8">Leaf</tissue>
    </source>
</reference>